<dbReference type="InterPro" id="IPR044858">
    <property type="entry name" value="Stomagen_C"/>
</dbReference>
<evidence type="ECO:0000259" key="2">
    <source>
        <dbReference type="Pfam" id="PF16851"/>
    </source>
</evidence>
<comment type="caution">
    <text evidence="3">The sequence shown here is derived from an EMBL/GenBank/DDBJ whole genome shotgun (WGS) entry which is preliminary data.</text>
</comment>
<sequence>MLTSPSREEIQKGLPDNLGHRYFRSGTDQKGKRSKKGRDSSANETRDVPYWGALNRDSVGHTGIRQDRVETAEHRAYRLTRLSCSGNSSRGRNRGVRRSEAEARVEARKTTAEFRCGSPETRFVGRPGNEAQITPGFSTRVVNPHSQNVHISAALKNDLQVHGKEWIQSNARRLMIGSVAPTCTYNECRGCRFRCRAEQVPVEGNDPMNSAYHYKCICHR</sequence>
<feature type="region of interest" description="Disordered" evidence="1">
    <location>
        <begin position="1"/>
        <end position="48"/>
    </location>
</feature>
<dbReference type="GO" id="GO:2000123">
    <property type="term" value="P:positive regulation of stomatal complex development"/>
    <property type="evidence" value="ECO:0007669"/>
    <property type="project" value="InterPro"/>
</dbReference>
<organism evidence="3 4">
    <name type="scientific">Heracleum sosnowskyi</name>
    <dbReference type="NCBI Taxonomy" id="360622"/>
    <lineage>
        <taxon>Eukaryota</taxon>
        <taxon>Viridiplantae</taxon>
        <taxon>Streptophyta</taxon>
        <taxon>Embryophyta</taxon>
        <taxon>Tracheophyta</taxon>
        <taxon>Spermatophyta</taxon>
        <taxon>Magnoliopsida</taxon>
        <taxon>eudicotyledons</taxon>
        <taxon>Gunneridae</taxon>
        <taxon>Pentapetalae</taxon>
        <taxon>asterids</taxon>
        <taxon>campanulids</taxon>
        <taxon>Apiales</taxon>
        <taxon>Apiaceae</taxon>
        <taxon>Apioideae</taxon>
        <taxon>apioid superclade</taxon>
        <taxon>Tordylieae</taxon>
        <taxon>Tordyliinae</taxon>
        <taxon>Heracleum</taxon>
    </lineage>
</organism>
<feature type="domain" description="Stomagen C-terminal" evidence="2">
    <location>
        <begin position="170"/>
        <end position="219"/>
    </location>
</feature>
<dbReference type="EMBL" id="JAUIZM010000002">
    <property type="protein sequence ID" value="KAK1398089.1"/>
    <property type="molecule type" value="Genomic_DNA"/>
</dbReference>
<dbReference type="CDD" id="cd22743">
    <property type="entry name" value="stomagen-like"/>
    <property type="match status" value="1"/>
</dbReference>
<dbReference type="Proteomes" id="UP001237642">
    <property type="component" value="Unassembled WGS sequence"/>
</dbReference>
<accession>A0AAD8N622</accession>
<evidence type="ECO:0000256" key="1">
    <source>
        <dbReference type="SAM" id="MobiDB-lite"/>
    </source>
</evidence>
<dbReference type="PANTHER" id="PTHR37239">
    <property type="entry name" value="EPIDERMAL PATTERNING FACTOR-LIKE PROTEIN 9"/>
    <property type="match status" value="1"/>
</dbReference>
<reference evidence="3" key="1">
    <citation type="submission" date="2023-02" db="EMBL/GenBank/DDBJ databases">
        <title>Genome of toxic invasive species Heracleum sosnowskyi carries increased number of genes despite the absence of recent whole-genome duplications.</title>
        <authorList>
            <person name="Schelkunov M."/>
            <person name="Shtratnikova V."/>
            <person name="Makarenko M."/>
            <person name="Klepikova A."/>
            <person name="Omelchenko D."/>
            <person name="Novikova G."/>
            <person name="Obukhova E."/>
            <person name="Bogdanov V."/>
            <person name="Penin A."/>
            <person name="Logacheva M."/>
        </authorList>
    </citation>
    <scope>NUCLEOTIDE SEQUENCE</scope>
    <source>
        <strain evidence="3">Hsosn_3</strain>
        <tissue evidence="3">Leaf</tissue>
    </source>
</reference>
<proteinExistence type="predicted"/>
<evidence type="ECO:0000313" key="4">
    <source>
        <dbReference type="Proteomes" id="UP001237642"/>
    </source>
</evidence>
<dbReference type="Pfam" id="PF16851">
    <property type="entry name" value="Stomagen"/>
    <property type="match status" value="1"/>
</dbReference>
<protein>
    <recommendedName>
        <fullName evidence="2">Stomagen C-terminal domain-containing protein</fullName>
    </recommendedName>
</protein>
<dbReference type="PANTHER" id="PTHR37239:SF1">
    <property type="entry name" value="EPIDERMAL PATTERNING FACTOR-LIKE PROTEIN 9"/>
    <property type="match status" value="1"/>
</dbReference>
<name>A0AAD8N622_9APIA</name>
<feature type="compositionally biased region" description="Basic and acidic residues" evidence="1">
    <location>
        <begin position="1"/>
        <end position="11"/>
    </location>
</feature>
<dbReference type="Gene3D" id="2.20.25.390">
    <property type="entry name" value="Stomagen"/>
    <property type="match status" value="1"/>
</dbReference>
<keyword evidence="4" id="KW-1185">Reference proteome</keyword>
<dbReference type="InterPro" id="IPR038572">
    <property type="entry name" value="Stomagen_C_sf"/>
</dbReference>
<feature type="compositionally biased region" description="Basic and acidic residues" evidence="1">
    <location>
        <begin position="27"/>
        <end position="47"/>
    </location>
</feature>
<evidence type="ECO:0000313" key="3">
    <source>
        <dbReference type="EMBL" id="KAK1398089.1"/>
    </source>
</evidence>
<gene>
    <name evidence="3" type="ORF">POM88_007952</name>
</gene>
<dbReference type="InterPro" id="IPR031753">
    <property type="entry name" value="Stomagen"/>
</dbReference>
<dbReference type="AlphaFoldDB" id="A0AAD8N622"/>
<reference evidence="3" key="2">
    <citation type="submission" date="2023-05" db="EMBL/GenBank/DDBJ databases">
        <authorList>
            <person name="Schelkunov M.I."/>
        </authorList>
    </citation>
    <scope>NUCLEOTIDE SEQUENCE</scope>
    <source>
        <strain evidence="3">Hsosn_3</strain>
        <tissue evidence="3">Leaf</tissue>
    </source>
</reference>